<evidence type="ECO:0000313" key="14">
    <source>
        <dbReference type="EMBL" id="SFO84424.1"/>
    </source>
</evidence>
<keyword evidence="6" id="KW-0805">Transcription regulation</keyword>
<dbReference type="InterPro" id="IPR051474">
    <property type="entry name" value="Anti-sigma-K/W_factor"/>
</dbReference>
<dbReference type="AlphaFoldDB" id="A0A1I5KHA5"/>
<keyword evidence="3" id="KW-1003">Cell membrane</keyword>
<keyword evidence="5 11" id="KW-1133">Transmembrane helix</keyword>
<dbReference type="Pfam" id="PF13490">
    <property type="entry name" value="zf-HC2"/>
    <property type="match status" value="1"/>
</dbReference>
<evidence type="ECO:0000313" key="15">
    <source>
        <dbReference type="Proteomes" id="UP000199137"/>
    </source>
</evidence>
<feature type="domain" description="Anti-sigma K factor RskA C-terminal" evidence="12">
    <location>
        <begin position="98"/>
        <end position="227"/>
    </location>
</feature>
<evidence type="ECO:0000256" key="11">
    <source>
        <dbReference type="SAM" id="Phobius"/>
    </source>
</evidence>
<dbReference type="PANTHER" id="PTHR37461">
    <property type="entry name" value="ANTI-SIGMA-K FACTOR RSKA"/>
    <property type="match status" value="1"/>
</dbReference>
<evidence type="ECO:0000256" key="8">
    <source>
        <dbReference type="ARBA" id="ARBA00023163"/>
    </source>
</evidence>
<dbReference type="GO" id="GO:0016989">
    <property type="term" value="F:sigma factor antagonist activity"/>
    <property type="evidence" value="ECO:0007669"/>
    <property type="project" value="TreeGrafter"/>
</dbReference>
<dbReference type="RefSeq" id="WP_093573561.1">
    <property type="nucleotide sequence ID" value="NZ_FOWC01000003.1"/>
</dbReference>
<dbReference type="GO" id="GO:0006417">
    <property type="term" value="P:regulation of translation"/>
    <property type="evidence" value="ECO:0007669"/>
    <property type="project" value="TreeGrafter"/>
</dbReference>
<evidence type="ECO:0000256" key="4">
    <source>
        <dbReference type="ARBA" id="ARBA00022692"/>
    </source>
</evidence>
<proteinExistence type="predicted"/>
<dbReference type="InterPro" id="IPR027383">
    <property type="entry name" value="Znf_put"/>
</dbReference>
<gene>
    <name evidence="14" type="ORF">SAMN05421854_103193</name>
</gene>
<feature type="domain" description="Putative zinc-finger" evidence="13">
    <location>
        <begin position="5"/>
        <end position="37"/>
    </location>
</feature>
<keyword evidence="7 11" id="KW-0472">Membrane</keyword>
<name>A0A1I5KHA5_9PSEU</name>
<comment type="subcellular location">
    <subcellularLocation>
        <location evidence="2">Cell membrane</location>
    </subcellularLocation>
    <subcellularLocation>
        <location evidence="1">Membrane</location>
        <topology evidence="1">Single-pass membrane protein</topology>
    </subcellularLocation>
</comment>
<evidence type="ECO:0000256" key="10">
    <source>
        <dbReference type="ARBA" id="ARBA00030803"/>
    </source>
</evidence>
<evidence type="ECO:0000256" key="7">
    <source>
        <dbReference type="ARBA" id="ARBA00023136"/>
    </source>
</evidence>
<keyword evidence="8" id="KW-0804">Transcription</keyword>
<dbReference type="EMBL" id="FOWC01000003">
    <property type="protein sequence ID" value="SFO84424.1"/>
    <property type="molecule type" value="Genomic_DNA"/>
</dbReference>
<feature type="transmembrane region" description="Helical" evidence="11">
    <location>
        <begin position="93"/>
        <end position="113"/>
    </location>
</feature>
<dbReference type="PANTHER" id="PTHR37461:SF1">
    <property type="entry name" value="ANTI-SIGMA-K FACTOR RSKA"/>
    <property type="match status" value="1"/>
</dbReference>
<dbReference type="GO" id="GO:0005886">
    <property type="term" value="C:plasma membrane"/>
    <property type="evidence" value="ECO:0007669"/>
    <property type="project" value="UniProtKB-SubCell"/>
</dbReference>
<keyword evidence="4 11" id="KW-0812">Transmembrane</keyword>
<evidence type="ECO:0000256" key="1">
    <source>
        <dbReference type="ARBA" id="ARBA00004167"/>
    </source>
</evidence>
<dbReference type="OrthoDB" id="153510at2"/>
<evidence type="ECO:0000256" key="6">
    <source>
        <dbReference type="ARBA" id="ARBA00023015"/>
    </source>
</evidence>
<dbReference type="Proteomes" id="UP000199137">
    <property type="component" value="Unassembled WGS sequence"/>
</dbReference>
<evidence type="ECO:0000256" key="2">
    <source>
        <dbReference type="ARBA" id="ARBA00004236"/>
    </source>
</evidence>
<evidence type="ECO:0000259" key="13">
    <source>
        <dbReference type="Pfam" id="PF13490"/>
    </source>
</evidence>
<protein>
    <recommendedName>
        <fullName evidence="10">Regulator of SigK</fullName>
    </recommendedName>
    <alternativeName>
        <fullName evidence="9">Sigma-K anti-sigma factor RskA</fullName>
    </alternativeName>
</protein>
<evidence type="ECO:0000259" key="12">
    <source>
        <dbReference type="Pfam" id="PF10099"/>
    </source>
</evidence>
<evidence type="ECO:0000256" key="3">
    <source>
        <dbReference type="ARBA" id="ARBA00022475"/>
    </source>
</evidence>
<accession>A0A1I5KHA5</accession>
<dbReference type="Gene3D" id="1.10.10.1320">
    <property type="entry name" value="Anti-sigma factor, zinc-finger domain"/>
    <property type="match status" value="1"/>
</dbReference>
<dbReference type="InterPro" id="IPR018764">
    <property type="entry name" value="RskA_C"/>
</dbReference>
<dbReference type="InterPro" id="IPR041916">
    <property type="entry name" value="Anti_sigma_zinc_sf"/>
</dbReference>
<sequence>MTAADIHLLTGAYALDAVTGIERERFERHLRECAVCAQEVEELREVAARLAVAADARPEPGLRTAVLARVALTRQDRPGAAEPVVRRRWRGRAAMAFAAAAAVAGALAGGVALGERTAGGGSIALEQSQVQQAPDAVTVTGRGPTGATAAVAVSRSLAKVSVSLDGVPALDARHAYQVWLIGPRGPQSAGLLRPGAGPGSLVGALPADTDRIAVTTEPVTGSPQPTTPGVIRLDLA</sequence>
<evidence type="ECO:0000256" key="5">
    <source>
        <dbReference type="ARBA" id="ARBA00022989"/>
    </source>
</evidence>
<dbReference type="Pfam" id="PF10099">
    <property type="entry name" value="RskA_C"/>
    <property type="match status" value="1"/>
</dbReference>
<dbReference type="STRING" id="112413.SAMN05421854_103193"/>
<organism evidence="14 15">
    <name type="scientific">Amycolatopsis rubida</name>
    <dbReference type="NCBI Taxonomy" id="112413"/>
    <lineage>
        <taxon>Bacteria</taxon>
        <taxon>Bacillati</taxon>
        <taxon>Actinomycetota</taxon>
        <taxon>Actinomycetes</taxon>
        <taxon>Pseudonocardiales</taxon>
        <taxon>Pseudonocardiaceae</taxon>
        <taxon>Amycolatopsis</taxon>
    </lineage>
</organism>
<reference evidence="15" key="1">
    <citation type="submission" date="2016-10" db="EMBL/GenBank/DDBJ databases">
        <authorList>
            <person name="Varghese N."/>
            <person name="Submissions S."/>
        </authorList>
    </citation>
    <scope>NUCLEOTIDE SEQUENCE [LARGE SCALE GENOMIC DNA]</scope>
    <source>
        <strain evidence="15">DSM 44637</strain>
    </source>
</reference>
<evidence type="ECO:0000256" key="9">
    <source>
        <dbReference type="ARBA" id="ARBA00029829"/>
    </source>
</evidence>